<name>A0A2M7FCZ1_9BACT</name>
<gene>
    <name evidence="1" type="ORF">COW49_00065</name>
</gene>
<dbReference type="AlphaFoldDB" id="A0A2M7FCZ1"/>
<proteinExistence type="predicted"/>
<evidence type="ECO:0008006" key="3">
    <source>
        <dbReference type="Google" id="ProtNLM"/>
    </source>
</evidence>
<comment type="caution">
    <text evidence="1">The sequence shown here is derived from an EMBL/GenBank/DDBJ whole genome shotgun (WGS) entry which is preliminary data.</text>
</comment>
<dbReference type="InterPro" id="IPR027417">
    <property type="entry name" value="P-loop_NTPase"/>
</dbReference>
<organism evidence="1 2">
    <name type="scientific">Candidatus Kaiserbacteria bacterium CG17_big_fil_post_rev_8_21_14_2_50_51_7</name>
    <dbReference type="NCBI Taxonomy" id="1974613"/>
    <lineage>
        <taxon>Bacteria</taxon>
        <taxon>Candidatus Kaiseribacteriota</taxon>
    </lineage>
</organism>
<feature type="non-terminal residue" evidence="1">
    <location>
        <position position="48"/>
    </location>
</feature>
<evidence type="ECO:0000313" key="1">
    <source>
        <dbReference type="EMBL" id="PIV87342.1"/>
    </source>
</evidence>
<dbReference type="Gene3D" id="3.40.50.300">
    <property type="entry name" value="P-loop containing nucleotide triphosphate hydrolases"/>
    <property type="match status" value="1"/>
</dbReference>
<evidence type="ECO:0000313" key="2">
    <source>
        <dbReference type="Proteomes" id="UP000228497"/>
    </source>
</evidence>
<protein>
    <recommendedName>
        <fullName evidence="3">DNA polymerase III subunit gamma/tau</fullName>
    </recommendedName>
</protein>
<accession>A0A2M7FCZ1</accession>
<reference evidence="2" key="1">
    <citation type="submission" date="2017-09" db="EMBL/GenBank/DDBJ databases">
        <title>Depth-based differentiation of microbial function through sediment-hosted aquifers and enrichment of novel symbionts in the deep terrestrial subsurface.</title>
        <authorList>
            <person name="Probst A.J."/>
            <person name="Ladd B."/>
            <person name="Jarett J.K."/>
            <person name="Geller-Mcgrath D.E."/>
            <person name="Sieber C.M.K."/>
            <person name="Emerson J.B."/>
            <person name="Anantharaman K."/>
            <person name="Thomas B.C."/>
            <person name="Malmstrom R."/>
            <person name="Stieglmeier M."/>
            <person name="Klingl A."/>
            <person name="Woyke T."/>
            <person name="Ryan C.M."/>
            <person name="Banfield J.F."/>
        </authorList>
    </citation>
    <scope>NUCLEOTIDE SEQUENCE [LARGE SCALE GENOMIC DNA]</scope>
</reference>
<dbReference type="SUPFAM" id="SSF52540">
    <property type="entry name" value="P-loop containing nucleoside triphosphate hydrolases"/>
    <property type="match status" value="1"/>
</dbReference>
<dbReference type="Proteomes" id="UP000228497">
    <property type="component" value="Unassembled WGS sequence"/>
</dbReference>
<sequence>MARLHIKYRPRKVAEIIGNTNMLTSLVATLRSEDRPHSYLLSGPSGCG</sequence>
<dbReference type="EMBL" id="PFFD01000003">
    <property type="protein sequence ID" value="PIV87342.1"/>
    <property type="molecule type" value="Genomic_DNA"/>
</dbReference>